<reference evidence="1" key="1">
    <citation type="submission" date="2023-06" db="EMBL/GenBank/DDBJ databases">
        <title>Genomic of Parafulvivirga corallium.</title>
        <authorList>
            <person name="Wang G."/>
        </authorList>
    </citation>
    <scope>NUCLEOTIDE SEQUENCE</scope>
    <source>
        <strain evidence="1">BMA10</strain>
    </source>
</reference>
<dbReference type="EMBL" id="JAUJEA010000003">
    <property type="protein sequence ID" value="MDN5201955.1"/>
    <property type="molecule type" value="Genomic_DNA"/>
</dbReference>
<dbReference type="Proteomes" id="UP001172082">
    <property type="component" value="Unassembled WGS sequence"/>
</dbReference>
<proteinExistence type="predicted"/>
<keyword evidence="1" id="KW-0547">Nucleotide-binding</keyword>
<keyword evidence="1" id="KW-0067">ATP-binding</keyword>
<dbReference type="InterPro" id="IPR027417">
    <property type="entry name" value="P-loop_NTPase"/>
</dbReference>
<accession>A0ABT8KMJ3</accession>
<evidence type="ECO:0000313" key="1">
    <source>
        <dbReference type="EMBL" id="MDN5201955.1"/>
    </source>
</evidence>
<dbReference type="Gene3D" id="3.40.50.300">
    <property type="entry name" value="P-loop containing nucleotide triphosphate hydrolases"/>
    <property type="match status" value="1"/>
</dbReference>
<protein>
    <submittedName>
        <fullName evidence="1">ATP-binding protein</fullName>
    </submittedName>
</protein>
<dbReference type="Pfam" id="PF13207">
    <property type="entry name" value="AAA_17"/>
    <property type="match status" value="1"/>
</dbReference>
<dbReference type="SUPFAM" id="SSF52540">
    <property type="entry name" value="P-loop containing nucleoside triphosphate hydrolases"/>
    <property type="match status" value="1"/>
</dbReference>
<sequence length="173" mass="19644">MYQNIIFIGGIHGVGKGNVCTKIQQKMDLEHLSASEVLKWSEVSPDTSNKLVKDISDTQDRLINRLKSLINPNKRYILDGHFCLFDAFGKIHKIPLTTFEKISPFVISVVTSDVEIVNERLRKRDGKSYSQNILNEMQETEIDQAVSIANSLNIPFFIIKNDDSSELVKFLSN</sequence>
<comment type="caution">
    <text evidence="1">The sequence shown here is derived from an EMBL/GenBank/DDBJ whole genome shotgun (WGS) entry which is preliminary data.</text>
</comment>
<name>A0ABT8KMJ3_9BACT</name>
<organism evidence="1 2">
    <name type="scientific">Splendidivirga corallicola</name>
    <dbReference type="NCBI Taxonomy" id="3051826"/>
    <lineage>
        <taxon>Bacteria</taxon>
        <taxon>Pseudomonadati</taxon>
        <taxon>Bacteroidota</taxon>
        <taxon>Cytophagia</taxon>
        <taxon>Cytophagales</taxon>
        <taxon>Splendidivirgaceae</taxon>
        <taxon>Splendidivirga</taxon>
    </lineage>
</organism>
<dbReference type="GO" id="GO:0005524">
    <property type="term" value="F:ATP binding"/>
    <property type="evidence" value="ECO:0007669"/>
    <property type="project" value="UniProtKB-KW"/>
</dbReference>
<keyword evidence="2" id="KW-1185">Reference proteome</keyword>
<gene>
    <name evidence="1" type="ORF">QQ008_11290</name>
</gene>
<evidence type="ECO:0000313" key="2">
    <source>
        <dbReference type="Proteomes" id="UP001172082"/>
    </source>
</evidence>
<dbReference type="RefSeq" id="WP_346751979.1">
    <property type="nucleotide sequence ID" value="NZ_JAUJEA010000003.1"/>
</dbReference>